<evidence type="ECO:0000256" key="1">
    <source>
        <dbReference type="SAM" id="MobiDB-lite"/>
    </source>
</evidence>
<accession>A0A8X8A260</accession>
<feature type="compositionally biased region" description="Polar residues" evidence="1">
    <location>
        <begin position="86"/>
        <end position="111"/>
    </location>
</feature>
<feature type="region of interest" description="Disordered" evidence="1">
    <location>
        <begin position="86"/>
        <end position="124"/>
    </location>
</feature>
<proteinExistence type="predicted"/>
<gene>
    <name evidence="2" type="ORF">POTOM_014544</name>
</gene>
<evidence type="ECO:0000313" key="3">
    <source>
        <dbReference type="Proteomes" id="UP000886885"/>
    </source>
</evidence>
<protein>
    <submittedName>
        <fullName evidence="2">Uncharacterized protein</fullName>
    </submittedName>
</protein>
<keyword evidence="3" id="KW-1185">Reference proteome</keyword>
<evidence type="ECO:0000313" key="2">
    <source>
        <dbReference type="EMBL" id="KAG6781633.1"/>
    </source>
</evidence>
<organism evidence="2 3">
    <name type="scientific">Populus tomentosa</name>
    <name type="common">Chinese white poplar</name>
    <dbReference type="NCBI Taxonomy" id="118781"/>
    <lineage>
        <taxon>Eukaryota</taxon>
        <taxon>Viridiplantae</taxon>
        <taxon>Streptophyta</taxon>
        <taxon>Embryophyta</taxon>
        <taxon>Tracheophyta</taxon>
        <taxon>Spermatophyta</taxon>
        <taxon>Magnoliopsida</taxon>
        <taxon>eudicotyledons</taxon>
        <taxon>Gunneridae</taxon>
        <taxon>Pentapetalae</taxon>
        <taxon>rosids</taxon>
        <taxon>fabids</taxon>
        <taxon>Malpighiales</taxon>
        <taxon>Salicaceae</taxon>
        <taxon>Saliceae</taxon>
        <taxon>Populus</taxon>
    </lineage>
</organism>
<reference evidence="2" key="1">
    <citation type="journal article" date="2020" name="bioRxiv">
        <title>Hybrid origin of Populus tomentosa Carr. identified through genome sequencing and phylogenomic analysis.</title>
        <authorList>
            <person name="An X."/>
            <person name="Gao K."/>
            <person name="Chen Z."/>
            <person name="Li J."/>
            <person name="Yang X."/>
            <person name="Yang X."/>
            <person name="Zhou J."/>
            <person name="Guo T."/>
            <person name="Zhao T."/>
            <person name="Huang S."/>
            <person name="Miao D."/>
            <person name="Khan W.U."/>
            <person name="Rao P."/>
            <person name="Ye M."/>
            <person name="Lei B."/>
            <person name="Liao W."/>
            <person name="Wang J."/>
            <person name="Ji L."/>
            <person name="Li Y."/>
            <person name="Guo B."/>
            <person name="Mustafa N.S."/>
            <person name="Li S."/>
            <person name="Yun Q."/>
            <person name="Keller S.R."/>
            <person name="Mao J."/>
            <person name="Zhang R."/>
            <person name="Strauss S.H."/>
        </authorList>
    </citation>
    <scope>NUCLEOTIDE SEQUENCE</scope>
    <source>
        <strain evidence="2">GM15</strain>
        <tissue evidence="2">Leaf</tissue>
    </source>
</reference>
<name>A0A8X8A260_POPTO</name>
<dbReference type="Proteomes" id="UP000886885">
    <property type="component" value="Chromosome 3D"/>
</dbReference>
<dbReference type="AlphaFoldDB" id="A0A8X8A260"/>
<comment type="caution">
    <text evidence="2">The sequence shown here is derived from an EMBL/GenBank/DDBJ whole genome shotgun (WGS) entry which is preliminary data.</text>
</comment>
<dbReference type="EMBL" id="JAAWWB010000006">
    <property type="protein sequence ID" value="KAG6781633.1"/>
    <property type="molecule type" value="Genomic_DNA"/>
</dbReference>
<dbReference type="OrthoDB" id="70770at2759"/>
<sequence length="287" mass="31165">MQESKGKILRPCNNNRGHTCISTAKFEFSSGSDVFPENIFKIFHSSGKFRIITYSASLSNLILNKYSPLLVVSRNDLASCREALTPSRTSGVRTPTGIRTPTGVRTPTGLHTPTGIGDESESGAPRLSRVDLDKLFMDPSRWASIKLGINMPARVEKTVRKRDFEAQLIGEPTGQTVAMHVHTHSLLEMGALKCRLKVTVLTIYLATGNELSQPPGIGVDNPECISPLTIISANLVTYDIILGKANYPSPVATKLTKDTGVYLGSKGLDGKHIMSVNVELDRTSKKG</sequence>